<dbReference type="Pfam" id="PF00162">
    <property type="entry name" value="PGK"/>
    <property type="match status" value="1"/>
</dbReference>
<dbReference type="InterPro" id="IPR015824">
    <property type="entry name" value="Phosphoglycerate_kinase_N"/>
</dbReference>
<proteinExistence type="predicted"/>
<dbReference type="EC" id="2.7.2.3" evidence="2"/>
<evidence type="ECO:0000256" key="2">
    <source>
        <dbReference type="ARBA" id="ARBA00013061"/>
    </source>
</evidence>
<sequence length="167" mass="18901">EIRDSPRIRVLALALNQYFKKSAVIILAHQSRPGRDDFTDLDMHAKEIEKYLGRPVKFIKDIYGAQAIQAIKDLKKGEVLVLNNIRKFEGEMKNYEDFSEAENTEMIKTLFPLVDYVIVDAFGAAHRAHASIVGWPKMMAGPITDKELDALKKIMQGPEKPMAMLIG</sequence>
<dbReference type="GO" id="GO:0005524">
    <property type="term" value="F:ATP binding"/>
    <property type="evidence" value="ECO:0007669"/>
    <property type="project" value="UniProtKB-KW"/>
</dbReference>
<feature type="non-terminal residue" evidence="7">
    <location>
        <position position="1"/>
    </location>
</feature>
<evidence type="ECO:0000256" key="4">
    <source>
        <dbReference type="ARBA" id="ARBA00022741"/>
    </source>
</evidence>
<comment type="caution">
    <text evidence="7">The sequence shown here is derived from an EMBL/GenBank/DDBJ whole genome shotgun (WGS) entry which is preliminary data.</text>
</comment>
<protein>
    <recommendedName>
        <fullName evidence="2">phosphoglycerate kinase</fullName>
        <ecNumber evidence="2">2.7.2.3</ecNumber>
    </recommendedName>
</protein>
<dbReference type="GO" id="GO:0006094">
    <property type="term" value="P:gluconeogenesis"/>
    <property type="evidence" value="ECO:0007669"/>
    <property type="project" value="TreeGrafter"/>
</dbReference>
<name>X1QTK4_9ZZZZ</name>
<dbReference type="InterPro" id="IPR036043">
    <property type="entry name" value="Phosphoglycerate_kinase_sf"/>
</dbReference>
<dbReference type="PANTHER" id="PTHR11406">
    <property type="entry name" value="PHOSPHOGLYCERATE KINASE"/>
    <property type="match status" value="1"/>
</dbReference>
<dbReference type="GO" id="GO:0043531">
    <property type="term" value="F:ADP binding"/>
    <property type="evidence" value="ECO:0007669"/>
    <property type="project" value="TreeGrafter"/>
</dbReference>
<dbReference type="PRINTS" id="PR00477">
    <property type="entry name" value="PHGLYCKINASE"/>
</dbReference>
<dbReference type="SUPFAM" id="SSF53748">
    <property type="entry name" value="Phosphoglycerate kinase"/>
    <property type="match status" value="1"/>
</dbReference>
<dbReference type="InterPro" id="IPR001576">
    <property type="entry name" value="Phosphoglycerate_kinase"/>
</dbReference>
<dbReference type="AlphaFoldDB" id="X1QTK4"/>
<dbReference type="EMBL" id="BARV01040461">
    <property type="protein sequence ID" value="GAI54235.1"/>
    <property type="molecule type" value="Genomic_DNA"/>
</dbReference>
<accession>X1QTK4</accession>
<keyword evidence="5" id="KW-0418">Kinase</keyword>
<evidence type="ECO:0000256" key="5">
    <source>
        <dbReference type="ARBA" id="ARBA00022777"/>
    </source>
</evidence>
<evidence type="ECO:0000313" key="7">
    <source>
        <dbReference type="EMBL" id="GAI54235.1"/>
    </source>
</evidence>
<evidence type="ECO:0000256" key="6">
    <source>
        <dbReference type="ARBA" id="ARBA00022840"/>
    </source>
</evidence>
<feature type="non-terminal residue" evidence="7">
    <location>
        <position position="167"/>
    </location>
</feature>
<dbReference type="GO" id="GO:0004618">
    <property type="term" value="F:phosphoglycerate kinase activity"/>
    <property type="evidence" value="ECO:0007669"/>
    <property type="project" value="UniProtKB-EC"/>
</dbReference>
<reference evidence="7" key="1">
    <citation type="journal article" date="2014" name="Front. Microbiol.">
        <title>High frequency of phylogenetically diverse reductive dehalogenase-homologous genes in deep subseafloor sedimentary metagenomes.</title>
        <authorList>
            <person name="Kawai M."/>
            <person name="Futagami T."/>
            <person name="Toyoda A."/>
            <person name="Takaki Y."/>
            <person name="Nishi S."/>
            <person name="Hori S."/>
            <person name="Arai W."/>
            <person name="Tsubouchi T."/>
            <person name="Morono Y."/>
            <person name="Uchiyama I."/>
            <person name="Ito T."/>
            <person name="Fujiyama A."/>
            <person name="Inagaki F."/>
            <person name="Takami H."/>
        </authorList>
    </citation>
    <scope>NUCLEOTIDE SEQUENCE</scope>
    <source>
        <strain evidence="7">Expedition CK06-06</strain>
    </source>
</reference>
<dbReference type="PANTHER" id="PTHR11406:SF23">
    <property type="entry name" value="PHOSPHOGLYCERATE KINASE 1, CHLOROPLASTIC-RELATED"/>
    <property type="match status" value="1"/>
</dbReference>
<evidence type="ECO:0000256" key="3">
    <source>
        <dbReference type="ARBA" id="ARBA00022679"/>
    </source>
</evidence>
<dbReference type="GO" id="GO:0005829">
    <property type="term" value="C:cytosol"/>
    <property type="evidence" value="ECO:0007669"/>
    <property type="project" value="TreeGrafter"/>
</dbReference>
<keyword evidence="3" id="KW-0808">Transferase</keyword>
<organism evidence="7">
    <name type="scientific">marine sediment metagenome</name>
    <dbReference type="NCBI Taxonomy" id="412755"/>
    <lineage>
        <taxon>unclassified sequences</taxon>
        <taxon>metagenomes</taxon>
        <taxon>ecological metagenomes</taxon>
    </lineage>
</organism>
<keyword evidence="4" id="KW-0547">Nucleotide-binding</keyword>
<comment type="catalytic activity">
    <reaction evidence="1">
        <text>(2R)-3-phosphoglycerate + ATP = (2R)-3-phospho-glyceroyl phosphate + ADP</text>
        <dbReference type="Rhea" id="RHEA:14801"/>
        <dbReference type="ChEBI" id="CHEBI:30616"/>
        <dbReference type="ChEBI" id="CHEBI:57604"/>
        <dbReference type="ChEBI" id="CHEBI:58272"/>
        <dbReference type="ChEBI" id="CHEBI:456216"/>
        <dbReference type="EC" id="2.7.2.3"/>
    </reaction>
</comment>
<keyword evidence="6" id="KW-0067">ATP-binding</keyword>
<dbReference type="GO" id="GO:0006096">
    <property type="term" value="P:glycolytic process"/>
    <property type="evidence" value="ECO:0007669"/>
    <property type="project" value="InterPro"/>
</dbReference>
<gene>
    <name evidence="7" type="ORF">S06H3_61639</name>
</gene>
<evidence type="ECO:0000256" key="1">
    <source>
        <dbReference type="ARBA" id="ARBA00000642"/>
    </source>
</evidence>
<dbReference type="Gene3D" id="3.40.50.1260">
    <property type="entry name" value="Phosphoglycerate kinase, N-terminal domain"/>
    <property type="match status" value="2"/>
</dbReference>